<organism evidence="1 2">
    <name type="scientific">Erwinia persicina</name>
    <dbReference type="NCBI Taxonomy" id="55211"/>
    <lineage>
        <taxon>Bacteria</taxon>
        <taxon>Pseudomonadati</taxon>
        <taxon>Pseudomonadota</taxon>
        <taxon>Gammaproteobacteria</taxon>
        <taxon>Enterobacterales</taxon>
        <taxon>Erwiniaceae</taxon>
        <taxon>Erwinia</taxon>
    </lineage>
</organism>
<evidence type="ECO:0000313" key="2">
    <source>
        <dbReference type="Proteomes" id="UP000661012"/>
    </source>
</evidence>
<dbReference type="EMBL" id="JACYNN010000041">
    <property type="protein sequence ID" value="MBD8109285.1"/>
    <property type="molecule type" value="Genomic_DNA"/>
</dbReference>
<dbReference type="Proteomes" id="UP000661012">
    <property type="component" value="Unassembled WGS sequence"/>
</dbReference>
<reference evidence="1 2" key="1">
    <citation type="journal article" date="2020" name="FEMS Microbiol. Ecol.">
        <title>Temporal dynamics of bacterial communities during seed development and maturation.</title>
        <authorList>
            <person name="Chesneau G."/>
            <person name="Torres-Cortes G."/>
            <person name="Briand M."/>
            <person name="Darrasse A."/>
            <person name="Preveaux A."/>
            <person name="Marais C."/>
            <person name="Jacques M.A."/>
            <person name="Shade A."/>
            <person name="Barret M."/>
        </authorList>
    </citation>
    <scope>NUCLEOTIDE SEQUENCE [LARGE SCALE GENOMIC DNA]</scope>
    <source>
        <strain evidence="1 2">CFBP13732</strain>
    </source>
</reference>
<keyword evidence="2" id="KW-1185">Reference proteome</keyword>
<sequence>MDISVKKSVIWYLEQNFVRMNKGARAELESLFSSGKGYEPMVSMKISLSIMMIGTTLQ</sequence>
<protein>
    <submittedName>
        <fullName evidence="1">Uncharacterized protein</fullName>
    </submittedName>
</protein>
<comment type="caution">
    <text evidence="1">The sequence shown here is derived from an EMBL/GenBank/DDBJ whole genome shotgun (WGS) entry which is preliminary data.</text>
</comment>
<evidence type="ECO:0000313" key="1">
    <source>
        <dbReference type="EMBL" id="MBD8109285.1"/>
    </source>
</evidence>
<gene>
    <name evidence="1" type="ORF">IFT93_23245</name>
</gene>
<proteinExistence type="predicted"/>
<dbReference type="RefSeq" id="WP_161975981.1">
    <property type="nucleotide sequence ID" value="NZ_JACYMQ010000028.1"/>
</dbReference>
<name>A0ABR9A0I6_9GAMM</name>
<accession>A0ABR9A0I6</accession>